<dbReference type="InterPro" id="IPR052178">
    <property type="entry name" value="Sec_Metab_Biosynth_SDR"/>
</dbReference>
<comment type="similarity">
    <text evidence="1">Belongs to the short-chain dehydrogenases/reductases (SDR) family.</text>
</comment>
<dbReference type="Gene3D" id="3.40.50.720">
    <property type="entry name" value="NAD(P)-binding Rossmann-like Domain"/>
    <property type="match status" value="1"/>
</dbReference>
<keyword evidence="6" id="KW-1185">Reference proteome</keyword>
<reference evidence="5 6" key="1">
    <citation type="submission" date="2023-08" db="EMBL/GenBank/DDBJ databases">
        <title>Black Yeasts Isolated from many extreme environments.</title>
        <authorList>
            <person name="Coleine C."/>
            <person name="Stajich J.E."/>
            <person name="Selbmann L."/>
        </authorList>
    </citation>
    <scope>NUCLEOTIDE SEQUENCE [LARGE SCALE GENOMIC DNA]</scope>
    <source>
        <strain evidence="5 6">CCFEE 5885</strain>
    </source>
</reference>
<accession>A0ABR0KAV7</accession>
<evidence type="ECO:0000256" key="2">
    <source>
        <dbReference type="ARBA" id="ARBA00022857"/>
    </source>
</evidence>
<dbReference type="EMBL" id="JAVRRG010000051">
    <property type="protein sequence ID" value="KAK5092879.1"/>
    <property type="molecule type" value="Genomic_DNA"/>
</dbReference>
<keyword evidence="2" id="KW-0521">NADP</keyword>
<feature type="compositionally biased region" description="Basic and acidic residues" evidence="4">
    <location>
        <begin position="233"/>
        <end position="261"/>
    </location>
</feature>
<proteinExistence type="inferred from homology"/>
<dbReference type="Proteomes" id="UP001345013">
    <property type="component" value="Unassembled WGS sequence"/>
</dbReference>
<dbReference type="PRINTS" id="PR00081">
    <property type="entry name" value="GDHRDH"/>
</dbReference>
<dbReference type="SUPFAM" id="SSF51735">
    <property type="entry name" value="NAD(P)-binding Rossmann-fold domains"/>
    <property type="match status" value="1"/>
</dbReference>
<evidence type="ECO:0000256" key="1">
    <source>
        <dbReference type="ARBA" id="ARBA00006484"/>
    </source>
</evidence>
<keyword evidence="3" id="KW-0560">Oxidoreductase</keyword>
<evidence type="ECO:0000256" key="4">
    <source>
        <dbReference type="SAM" id="MobiDB-lite"/>
    </source>
</evidence>
<evidence type="ECO:0000313" key="5">
    <source>
        <dbReference type="EMBL" id="KAK5092879.1"/>
    </source>
</evidence>
<dbReference type="PANTHER" id="PTHR43618">
    <property type="entry name" value="7-ALPHA-HYDROXYSTEROID DEHYDROGENASE"/>
    <property type="match status" value="1"/>
</dbReference>
<dbReference type="CDD" id="cd05233">
    <property type="entry name" value="SDR_c"/>
    <property type="match status" value="1"/>
</dbReference>
<organism evidence="5 6">
    <name type="scientific">Lithohypha guttulata</name>
    <dbReference type="NCBI Taxonomy" id="1690604"/>
    <lineage>
        <taxon>Eukaryota</taxon>
        <taxon>Fungi</taxon>
        <taxon>Dikarya</taxon>
        <taxon>Ascomycota</taxon>
        <taxon>Pezizomycotina</taxon>
        <taxon>Eurotiomycetes</taxon>
        <taxon>Chaetothyriomycetidae</taxon>
        <taxon>Chaetothyriales</taxon>
        <taxon>Trichomeriaceae</taxon>
        <taxon>Lithohypha</taxon>
    </lineage>
</organism>
<dbReference type="InterPro" id="IPR002347">
    <property type="entry name" value="SDR_fam"/>
</dbReference>
<dbReference type="Pfam" id="PF13561">
    <property type="entry name" value="adh_short_C2"/>
    <property type="match status" value="1"/>
</dbReference>
<gene>
    <name evidence="5" type="ORF">LTR24_004793</name>
</gene>
<dbReference type="PANTHER" id="PTHR43618:SF1">
    <property type="entry name" value="SHORT CHAIN DEHYDROGENASE_REDUCTASE"/>
    <property type="match status" value="1"/>
</dbReference>
<evidence type="ECO:0000256" key="3">
    <source>
        <dbReference type="ARBA" id="ARBA00023002"/>
    </source>
</evidence>
<comment type="caution">
    <text evidence="5">The sequence shown here is derived from an EMBL/GenBank/DDBJ whole genome shotgun (WGS) entry which is preliminary data.</text>
</comment>
<feature type="region of interest" description="Disordered" evidence="4">
    <location>
        <begin position="228"/>
        <end position="261"/>
    </location>
</feature>
<protein>
    <submittedName>
        <fullName evidence="5">Uncharacterized protein</fullName>
    </submittedName>
</protein>
<evidence type="ECO:0000313" key="6">
    <source>
        <dbReference type="Proteomes" id="UP001345013"/>
    </source>
</evidence>
<dbReference type="InterPro" id="IPR036291">
    <property type="entry name" value="NAD(P)-bd_dom_sf"/>
</dbReference>
<sequence length="295" mass="32465">MAETTHFHVEHLFSLKDYVCLVTGGGTGIGLMATQALSANGAKVYITGRRKEVLDKAREIHHPDKQEADIRGEIIPIGPTDVRSKDDLQKLMKEIESKERYLSLVVAAAGVPGPKEPAPDTNDARELKDKLWDSEEPEQWNETFNVDVTSVYFTTLAAMPLLQAAPKDHYPSAIIISSMSGMMRNSQSHFAYNAAKAATAHLSKMMSSEFSRFGVRINSIAPGYFPSEMTMKQSDERNKADMPDEKVKDKGHKTPAERSGRDEEMGMAVIFLTKCAYVNGQILAVDGGVLNEVAS</sequence>
<name>A0ABR0KAV7_9EURO</name>